<organism evidence="1 2">
    <name type="scientific">Canavalia gladiata</name>
    <name type="common">Sword bean</name>
    <name type="synonym">Dolichos gladiatus</name>
    <dbReference type="NCBI Taxonomy" id="3824"/>
    <lineage>
        <taxon>Eukaryota</taxon>
        <taxon>Viridiplantae</taxon>
        <taxon>Streptophyta</taxon>
        <taxon>Embryophyta</taxon>
        <taxon>Tracheophyta</taxon>
        <taxon>Spermatophyta</taxon>
        <taxon>Magnoliopsida</taxon>
        <taxon>eudicotyledons</taxon>
        <taxon>Gunneridae</taxon>
        <taxon>Pentapetalae</taxon>
        <taxon>rosids</taxon>
        <taxon>fabids</taxon>
        <taxon>Fabales</taxon>
        <taxon>Fabaceae</taxon>
        <taxon>Papilionoideae</taxon>
        <taxon>50 kb inversion clade</taxon>
        <taxon>NPAAA clade</taxon>
        <taxon>indigoferoid/millettioid clade</taxon>
        <taxon>Phaseoleae</taxon>
        <taxon>Canavalia</taxon>
    </lineage>
</organism>
<gene>
    <name evidence="1" type="ORF">VNO77_33666</name>
</gene>
<name>A0AAN9KDS1_CANGL</name>
<protein>
    <submittedName>
        <fullName evidence="1">Uncharacterized protein</fullName>
    </submittedName>
</protein>
<sequence length="105" mass="12159">MEIILIISTALFGDELVHLHEGFTSCVTFQALWYCLCHSFGVEIVFTMEGTWILFHLLTIFGSYVDNMNQGHVEHTKIQRKLTHSVFLYVDNVNCNYVGHEYAEQ</sequence>
<reference evidence="1 2" key="1">
    <citation type="submission" date="2024-01" db="EMBL/GenBank/DDBJ databases">
        <title>The genomes of 5 underutilized Papilionoideae crops provide insights into root nodulation and disease resistanc.</title>
        <authorList>
            <person name="Jiang F."/>
        </authorList>
    </citation>
    <scope>NUCLEOTIDE SEQUENCE [LARGE SCALE GENOMIC DNA]</scope>
    <source>
        <strain evidence="1">LVBAO_FW01</strain>
        <tissue evidence="1">Leaves</tissue>
    </source>
</reference>
<keyword evidence="2" id="KW-1185">Reference proteome</keyword>
<evidence type="ECO:0000313" key="2">
    <source>
        <dbReference type="Proteomes" id="UP001367508"/>
    </source>
</evidence>
<proteinExistence type="predicted"/>
<comment type="caution">
    <text evidence="1">The sequence shown here is derived from an EMBL/GenBank/DDBJ whole genome shotgun (WGS) entry which is preliminary data.</text>
</comment>
<dbReference type="EMBL" id="JAYMYQ010000008">
    <property type="protein sequence ID" value="KAK7315134.1"/>
    <property type="molecule type" value="Genomic_DNA"/>
</dbReference>
<dbReference type="AlphaFoldDB" id="A0AAN9KDS1"/>
<dbReference type="Proteomes" id="UP001367508">
    <property type="component" value="Unassembled WGS sequence"/>
</dbReference>
<evidence type="ECO:0000313" key="1">
    <source>
        <dbReference type="EMBL" id="KAK7315134.1"/>
    </source>
</evidence>
<accession>A0AAN9KDS1</accession>